<name>A0ABT9B3N1_9ACTN</name>
<feature type="region of interest" description="Disordered" evidence="1">
    <location>
        <begin position="114"/>
        <end position="146"/>
    </location>
</feature>
<evidence type="ECO:0000256" key="2">
    <source>
        <dbReference type="SAM" id="Phobius"/>
    </source>
</evidence>
<keyword evidence="2" id="KW-0472">Membrane</keyword>
<comment type="caution">
    <text evidence="4">The sequence shown here is derived from an EMBL/GenBank/DDBJ whole genome shotgun (WGS) entry which is preliminary data.</text>
</comment>
<evidence type="ECO:0000313" key="5">
    <source>
        <dbReference type="Proteomes" id="UP001233314"/>
    </source>
</evidence>
<feature type="transmembrane region" description="Helical" evidence="2">
    <location>
        <begin position="82"/>
        <end position="103"/>
    </location>
</feature>
<dbReference type="NCBIfam" id="NF047619">
    <property type="entry name" value="NADase_discoid"/>
    <property type="match status" value="1"/>
</dbReference>
<evidence type="ECO:0000313" key="4">
    <source>
        <dbReference type="EMBL" id="MDO7869318.1"/>
    </source>
</evidence>
<evidence type="ECO:0000259" key="3">
    <source>
        <dbReference type="Pfam" id="PF25302"/>
    </source>
</evidence>
<dbReference type="EMBL" id="JAUQTA010000002">
    <property type="protein sequence ID" value="MDO7869318.1"/>
    <property type="molecule type" value="Genomic_DNA"/>
</dbReference>
<accession>A0ABT9B3N1</accession>
<protein>
    <submittedName>
        <fullName evidence="4">Zinc ribbon domain-containing protein</fullName>
    </submittedName>
</protein>
<dbReference type="InterPro" id="IPR057561">
    <property type="entry name" value="NADase_transloc"/>
</dbReference>
<keyword evidence="2" id="KW-1133">Transmembrane helix</keyword>
<dbReference type="RefSeq" id="WP_305028715.1">
    <property type="nucleotide sequence ID" value="NZ_JAUQTA010000002.1"/>
</dbReference>
<dbReference type="Pfam" id="PF25302">
    <property type="entry name" value="NADase_transloc"/>
    <property type="match status" value="1"/>
</dbReference>
<reference evidence="4 5" key="1">
    <citation type="submission" date="2023-07" db="EMBL/GenBank/DDBJ databases">
        <title>Nocardioides sp. nov WY-20 isolated from soil.</title>
        <authorList>
            <person name="Liu B."/>
            <person name="Wan Y."/>
        </authorList>
    </citation>
    <scope>NUCLEOTIDE SEQUENCE [LARGE SCALE GENOMIC DNA]</scope>
    <source>
        <strain evidence="4 5">WY-20</strain>
    </source>
</reference>
<evidence type="ECO:0000256" key="1">
    <source>
        <dbReference type="SAM" id="MobiDB-lite"/>
    </source>
</evidence>
<keyword evidence="2" id="KW-0812">Transmembrane</keyword>
<sequence>MKYCMNCGAELGAGRFCTNCGTPVGSATPPVDADALSVAPAVVGVGPAAAATAPEAPASPGRPTPAYAASPAAAPASDRPHWTGWVLLTVGVVLAVILGSCLAHGGDDARHASASATTSASTTTSSSTTGASTPLPSDSGRAGTDLARGATVDAPAPIRPGTDLAGHRVPYPATNMLDGTRDSAYRLAGDATGTVIRFTFSGERTVTAVGLVNGYAKTDGGVDWYPLNRRIEQVQWRFADGTTIQQDLVDTDDLQTMQVAPEKTGWVELTLLKVSKPGDGRGGKDTTAISDVLLLGS</sequence>
<feature type="domain" description="NAD glycohydrolase translocation F5/8 type C" evidence="3">
    <location>
        <begin position="169"/>
        <end position="293"/>
    </location>
</feature>
<dbReference type="Proteomes" id="UP001233314">
    <property type="component" value="Unassembled WGS sequence"/>
</dbReference>
<organism evidence="4 5">
    <name type="scientific">Nocardioides jiangxiensis</name>
    <dbReference type="NCBI Taxonomy" id="3064524"/>
    <lineage>
        <taxon>Bacteria</taxon>
        <taxon>Bacillati</taxon>
        <taxon>Actinomycetota</taxon>
        <taxon>Actinomycetes</taxon>
        <taxon>Propionibacteriales</taxon>
        <taxon>Nocardioidaceae</taxon>
        <taxon>Nocardioides</taxon>
    </lineage>
</organism>
<feature type="region of interest" description="Disordered" evidence="1">
    <location>
        <begin position="52"/>
        <end position="75"/>
    </location>
</feature>
<keyword evidence="5" id="KW-1185">Reference proteome</keyword>
<proteinExistence type="predicted"/>
<feature type="compositionally biased region" description="Low complexity" evidence="1">
    <location>
        <begin position="114"/>
        <end position="133"/>
    </location>
</feature>
<gene>
    <name evidence="4" type="ORF">Q5722_13180</name>
</gene>